<sequence>MDLKTQYKRSDAMEPAESAEKLIKSVRRSDVLKNVSNMSAHDLSCGDLSDIDLKDVPAQLEATLKPRRYEASTLFNIDLDEIWEPSCEENEVQQYKERAQKEQQKFFDFVMHAALDTDNRKVNFQPNKEQQRHLDQGPNLQNFVRGSLAFTNAAIRFQAEHEDMMELQCNLEDHYLYMRNTMINNAIHQNLAGQRRS</sequence>
<reference evidence="1 2" key="1">
    <citation type="journal article" date="2007" name="Nature">
        <title>Evolution of genes and genomes on the Drosophila phylogeny.</title>
        <authorList>
            <consortium name="Drosophila 12 Genomes Consortium"/>
            <person name="Clark A.G."/>
            <person name="Eisen M.B."/>
            <person name="Smith D.R."/>
            <person name="Bergman C.M."/>
            <person name="Oliver B."/>
            <person name="Markow T.A."/>
            <person name="Kaufman T.C."/>
            <person name="Kellis M."/>
            <person name="Gelbart W."/>
            <person name="Iyer V.N."/>
            <person name="Pollard D.A."/>
            <person name="Sackton T.B."/>
            <person name="Larracuente A.M."/>
            <person name="Singh N.D."/>
            <person name="Abad J.P."/>
            <person name="Abt D.N."/>
            <person name="Adryan B."/>
            <person name="Aguade M."/>
            <person name="Akashi H."/>
            <person name="Anderson W.W."/>
            <person name="Aquadro C.F."/>
            <person name="Ardell D.H."/>
            <person name="Arguello R."/>
            <person name="Artieri C.G."/>
            <person name="Barbash D.A."/>
            <person name="Barker D."/>
            <person name="Barsanti P."/>
            <person name="Batterham P."/>
            <person name="Batzoglou S."/>
            <person name="Begun D."/>
            <person name="Bhutkar A."/>
            <person name="Blanco E."/>
            <person name="Bosak S.A."/>
            <person name="Bradley R.K."/>
            <person name="Brand A.D."/>
            <person name="Brent M.R."/>
            <person name="Brooks A.N."/>
            <person name="Brown R.H."/>
            <person name="Butlin R.K."/>
            <person name="Caggese C."/>
            <person name="Calvi B.R."/>
            <person name="Bernardo de Carvalho A."/>
            <person name="Caspi A."/>
            <person name="Castrezana S."/>
            <person name="Celniker S.E."/>
            <person name="Chang J.L."/>
            <person name="Chapple C."/>
            <person name="Chatterji S."/>
            <person name="Chinwalla A."/>
            <person name="Civetta A."/>
            <person name="Clifton S.W."/>
            <person name="Comeron J.M."/>
            <person name="Costello J.C."/>
            <person name="Coyne J.A."/>
            <person name="Daub J."/>
            <person name="David R.G."/>
            <person name="Delcher A.L."/>
            <person name="Delehaunty K."/>
            <person name="Do C.B."/>
            <person name="Ebling H."/>
            <person name="Edwards K."/>
            <person name="Eickbush T."/>
            <person name="Evans J.D."/>
            <person name="Filipski A."/>
            <person name="Findeiss S."/>
            <person name="Freyhult E."/>
            <person name="Fulton L."/>
            <person name="Fulton R."/>
            <person name="Garcia A.C."/>
            <person name="Gardiner A."/>
            <person name="Garfield D.A."/>
            <person name="Garvin B.E."/>
            <person name="Gibson G."/>
            <person name="Gilbert D."/>
            <person name="Gnerre S."/>
            <person name="Godfrey J."/>
            <person name="Good R."/>
            <person name="Gotea V."/>
            <person name="Gravely B."/>
            <person name="Greenberg A.J."/>
            <person name="Griffiths-Jones S."/>
            <person name="Gross S."/>
            <person name="Guigo R."/>
            <person name="Gustafson E.A."/>
            <person name="Haerty W."/>
            <person name="Hahn M.W."/>
            <person name="Halligan D.L."/>
            <person name="Halpern A.L."/>
            <person name="Halter G.M."/>
            <person name="Han M.V."/>
            <person name="Heger A."/>
            <person name="Hillier L."/>
            <person name="Hinrichs A.S."/>
            <person name="Holmes I."/>
            <person name="Hoskins R.A."/>
            <person name="Hubisz M.J."/>
            <person name="Hultmark D."/>
            <person name="Huntley M.A."/>
            <person name="Jaffe D.B."/>
            <person name="Jagadeeshan S."/>
            <person name="Jeck W.R."/>
            <person name="Johnson J."/>
            <person name="Jones C.D."/>
            <person name="Jordan W.C."/>
            <person name="Karpen G.H."/>
            <person name="Kataoka E."/>
            <person name="Keightley P.D."/>
            <person name="Kheradpour P."/>
            <person name="Kirkness E.F."/>
            <person name="Koerich L.B."/>
            <person name="Kristiansen K."/>
            <person name="Kudrna D."/>
            <person name="Kulathinal R.J."/>
            <person name="Kumar S."/>
            <person name="Kwok R."/>
            <person name="Lander E."/>
            <person name="Langley C.H."/>
            <person name="Lapoint R."/>
            <person name="Lazzaro B.P."/>
            <person name="Lee S.J."/>
            <person name="Levesque L."/>
            <person name="Li R."/>
            <person name="Lin C.F."/>
            <person name="Lin M.F."/>
            <person name="Lindblad-Toh K."/>
            <person name="Llopart A."/>
            <person name="Long M."/>
            <person name="Low L."/>
            <person name="Lozovsky E."/>
            <person name="Lu J."/>
            <person name="Luo M."/>
            <person name="Machado C.A."/>
            <person name="Makalowski W."/>
            <person name="Marzo M."/>
            <person name="Matsuda M."/>
            <person name="Matzkin L."/>
            <person name="McAllister B."/>
            <person name="McBride C.S."/>
            <person name="McKernan B."/>
            <person name="McKernan K."/>
            <person name="Mendez-Lago M."/>
            <person name="Minx P."/>
            <person name="Mollenhauer M.U."/>
            <person name="Montooth K."/>
            <person name="Mount S.M."/>
            <person name="Mu X."/>
            <person name="Myers E."/>
            <person name="Negre B."/>
            <person name="Newfeld S."/>
            <person name="Nielsen R."/>
            <person name="Noor M.A."/>
            <person name="O'Grady P."/>
            <person name="Pachter L."/>
            <person name="Papaceit M."/>
            <person name="Parisi M.J."/>
            <person name="Parisi M."/>
            <person name="Parts L."/>
            <person name="Pedersen J.S."/>
            <person name="Pesole G."/>
            <person name="Phillippy A.M."/>
            <person name="Ponting C.P."/>
            <person name="Pop M."/>
            <person name="Porcelli D."/>
            <person name="Powell J.R."/>
            <person name="Prohaska S."/>
            <person name="Pruitt K."/>
            <person name="Puig M."/>
            <person name="Quesneville H."/>
            <person name="Ram K.R."/>
            <person name="Rand D."/>
            <person name="Rasmussen M.D."/>
            <person name="Reed L.K."/>
            <person name="Reenan R."/>
            <person name="Reily A."/>
            <person name="Remington K.A."/>
            <person name="Rieger T.T."/>
            <person name="Ritchie M.G."/>
            <person name="Robin C."/>
            <person name="Rogers Y.H."/>
            <person name="Rohde C."/>
            <person name="Rozas J."/>
            <person name="Rubenfield M.J."/>
            <person name="Ruiz A."/>
            <person name="Russo S."/>
            <person name="Salzberg S.L."/>
            <person name="Sanchez-Gracia A."/>
            <person name="Saranga D.J."/>
            <person name="Sato H."/>
            <person name="Schaeffer S.W."/>
            <person name="Schatz M.C."/>
            <person name="Schlenke T."/>
            <person name="Schwartz R."/>
            <person name="Segarra C."/>
            <person name="Singh R.S."/>
            <person name="Sirot L."/>
            <person name="Sirota M."/>
            <person name="Sisneros N.B."/>
            <person name="Smith C.D."/>
            <person name="Smith T.F."/>
            <person name="Spieth J."/>
            <person name="Stage D.E."/>
            <person name="Stark A."/>
            <person name="Stephan W."/>
            <person name="Strausberg R.L."/>
            <person name="Strempel S."/>
            <person name="Sturgill D."/>
            <person name="Sutton G."/>
            <person name="Sutton G.G."/>
            <person name="Tao W."/>
            <person name="Teichmann S."/>
            <person name="Tobari Y.N."/>
            <person name="Tomimura Y."/>
            <person name="Tsolas J.M."/>
            <person name="Valente V.L."/>
            <person name="Venter E."/>
            <person name="Venter J.C."/>
            <person name="Vicario S."/>
            <person name="Vieira F.G."/>
            <person name="Vilella A.J."/>
            <person name="Villasante A."/>
            <person name="Walenz B."/>
            <person name="Wang J."/>
            <person name="Wasserman M."/>
            <person name="Watts T."/>
            <person name="Wilson D."/>
            <person name="Wilson R.K."/>
            <person name="Wing R.A."/>
            <person name="Wolfner M.F."/>
            <person name="Wong A."/>
            <person name="Wong G.K."/>
            <person name="Wu C.I."/>
            <person name="Wu G."/>
            <person name="Yamamoto D."/>
            <person name="Yang H.P."/>
            <person name="Yang S.P."/>
            <person name="Yorke J.A."/>
            <person name="Yoshida K."/>
            <person name="Zdobnov E."/>
            <person name="Zhang P."/>
            <person name="Zhang Y."/>
            <person name="Zimin A.V."/>
            <person name="Baldwin J."/>
            <person name="Abdouelleil A."/>
            <person name="Abdulkadir J."/>
            <person name="Abebe A."/>
            <person name="Abera B."/>
            <person name="Abreu J."/>
            <person name="Acer S.C."/>
            <person name="Aftuck L."/>
            <person name="Alexander A."/>
            <person name="An P."/>
            <person name="Anderson E."/>
            <person name="Anderson S."/>
            <person name="Arachi H."/>
            <person name="Azer M."/>
            <person name="Bachantsang P."/>
            <person name="Barry A."/>
            <person name="Bayul T."/>
            <person name="Berlin A."/>
            <person name="Bessette D."/>
            <person name="Bloom T."/>
            <person name="Blye J."/>
            <person name="Boguslavskiy L."/>
            <person name="Bonnet C."/>
            <person name="Boukhgalter B."/>
            <person name="Bourzgui I."/>
            <person name="Brown A."/>
            <person name="Cahill P."/>
            <person name="Channer S."/>
            <person name="Cheshatsang Y."/>
            <person name="Chuda L."/>
            <person name="Citroen M."/>
            <person name="Collymore A."/>
            <person name="Cooke P."/>
            <person name="Costello M."/>
            <person name="D'Aco K."/>
            <person name="Daza R."/>
            <person name="De Haan G."/>
            <person name="DeGray S."/>
            <person name="DeMaso C."/>
            <person name="Dhargay N."/>
            <person name="Dooley K."/>
            <person name="Dooley E."/>
            <person name="Doricent M."/>
            <person name="Dorje P."/>
            <person name="Dorjee K."/>
            <person name="Dupes A."/>
            <person name="Elong R."/>
            <person name="Falk J."/>
            <person name="Farina A."/>
            <person name="Faro S."/>
            <person name="Ferguson D."/>
            <person name="Fisher S."/>
            <person name="Foley C.D."/>
            <person name="Franke A."/>
            <person name="Friedrich D."/>
            <person name="Gadbois L."/>
            <person name="Gearin G."/>
            <person name="Gearin C.R."/>
            <person name="Giannoukos G."/>
            <person name="Goode T."/>
            <person name="Graham J."/>
            <person name="Grandbois E."/>
            <person name="Grewal S."/>
            <person name="Gyaltsen K."/>
            <person name="Hafez N."/>
            <person name="Hagos B."/>
            <person name="Hall J."/>
            <person name="Henson C."/>
            <person name="Hollinger A."/>
            <person name="Honan T."/>
            <person name="Huard M.D."/>
            <person name="Hughes L."/>
            <person name="Hurhula B."/>
            <person name="Husby M.E."/>
            <person name="Kamat A."/>
            <person name="Kanga B."/>
            <person name="Kashin S."/>
            <person name="Khazanovich D."/>
            <person name="Kisner P."/>
            <person name="Lance K."/>
            <person name="Lara M."/>
            <person name="Lee W."/>
            <person name="Lennon N."/>
            <person name="Letendre F."/>
            <person name="LeVine R."/>
            <person name="Lipovsky A."/>
            <person name="Liu X."/>
            <person name="Liu J."/>
            <person name="Liu S."/>
            <person name="Lokyitsang T."/>
            <person name="Lokyitsang Y."/>
            <person name="Lubonja R."/>
            <person name="Lui A."/>
            <person name="MacDonald P."/>
            <person name="Magnisalis V."/>
            <person name="Maru K."/>
            <person name="Matthews C."/>
            <person name="McCusker W."/>
            <person name="McDonough S."/>
            <person name="Mehta T."/>
            <person name="Meldrim J."/>
            <person name="Meneus L."/>
            <person name="Mihai O."/>
            <person name="Mihalev A."/>
            <person name="Mihova T."/>
            <person name="Mittelman R."/>
            <person name="Mlenga V."/>
            <person name="Montmayeur A."/>
            <person name="Mulrain L."/>
            <person name="Navidi A."/>
            <person name="Naylor J."/>
            <person name="Negash T."/>
            <person name="Nguyen T."/>
            <person name="Nguyen N."/>
            <person name="Nicol R."/>
            <person name="Norbu C."/>
            <person name="Norbu N."/>
            <person name="Novod N."/>
            <person name="O'Neill B."/>
            <person name="Osman S."/>
            <person name="Markiewicz E."/>
            <person name="Oyono O.L."/>
            <person name="Patti C."/>
            <person name="Phunkhang P."/>
            <person name="Pierre F."/>
            <person name="Priest M."/>
            <person name="Raghuraman S."/>
            <person name="Rege F."/>
            <person name="Reyes R."/>
            <person name="Rise C."/>
            <person name="Rogov P."/>
            <person name="Ross K."/>
            <person name="Ryan E."/>
            <person name="Settipalli S."/>
            <person name="Shea T."/>
            <person name="Sherpa N."/>
            <person name="Shi L."/>
            <person name="Shih D."/>
            <person name="Sparrow T."/>
            <person name="Spaulding J."/>
            <person name="Stalker J."/>
            <person name="Stange-Thomann N."/>
            <person name="Stavropoulos S."/>
            <person name="Stone C."/>
            <person name="Strader C."/>
            <person name="Tesfaye S."/>
            <person name="Thomson T."/>
            <person name="Thoulutsang Y."/>
            <person name="Thoulutsang D."/>
            <person name="Topham K."/>
            <person name="Topping I."/>
            <person name="Tsamla T."/>
            <person name="Vassiliev H."/>
            <person name="Vo A."/>
            <person name="Wangchuk T."/>
            <person name="Wangdi T."/>
            <person name="Weiand M."/>
            <person name="Wilkinson J."/>
            <person name="Wilson A."/>
            <person name="Yadav S."/>
            <person name="Young G."/>
            <person name="Yu Q."/>
            <person name="Zembek L."/>
            <person name="Zhong D."/>
            <person name="Zimmer A."/>
            <person name="Zwirko Z."/>
            <person name="Jaffe D.B."/>
            <person name="Alvarez P."/>
            <person name="Brockman W."/>
            <person name="Butler J."/>
            <person name="Chin C."/>
            <person name="Gnerre S."/>
            <person name="Grabherr M."/>
            <person name="Kleber M."/>
            <person name="Mauceli E."/>
            <person name="MacCallum I."/>
        </authorList>
    </citation>
    <scope>NUCLEOTIDE SEQUENCE [LARGE SCALE GENOMIC DNA]</scope>
    <source>
        <strain evidence="2">Tai18E2 / Tucson 14021-0261.01</strain>
    </source>
</reference>
<dbReference type="AlphaFoldDB" id="B4PY96"/>
<dbReference type="GO" id="GO:0007080">
    <property type="term" value="P:mitotic metaphase chromosome alignment"/>
    <property type="evidence" value="ECO:0007669"/>
    <property type="project" value="EnsemblMetazoa"/>
</dbReference>
<evidence type="ECO:0000313" key="2">
    <source>
        <dbReference type="Proteomes" id="UP000002282"/>
    </source>
</evidence>
<organism evidence="1 2">
    <name type="scientific">Drosophila yakuba</name>
    <name type="common">Fruit fly</name>
    <dbReference type="NCBI Taxonomy" id="7245"/>
    <lineage>
        <taxon>Eukaryota</taxon>
        <taxon>Metazoa</taxon>
        <taxon>Ecdysozoa</taxon>
        <taxon>Arthropoda</taxon>
        <taxon>Hexapoda</taxon>
        <taxon>Insecta</taxon>
        <taxon>Pterygota</taxon>
        <taxon>Neoptera</taxon>
        <taxon>Endopterygota</taxon>
        <taxon>Diptera</taxon>
        <taxon>Brachycera</taxon>
        <taxon>Muscomorpha</taxon>
        <taxon>Ephydroidea</taxon>
        <taxon>Drosophilidae</taxon>
        <taxon>Drosophila</taxon>
        <taxon>Sophophora</taxon>
    </lineage>
</organism>
<evidence type="ECO:0000313" key="1">
    <source>
        <dbReference type="EMBL" id="EDX01958.2"/>
    </source>
</evidence>
<dbReference type="GO" id="GO:0007079">
    <property type="term" value="P:mitotic chromosome movement towards spindle pole"/>
    <property type="evidence" value="ECO:0007669"/>
    <property type="project" value="EnsemblMetazoa"/>
</dbReference>
<proteinExistence type="predicted"/>
<dbReference type="GO" id="GO:0000444">
    <property type="term" value="C:MIS12/MIND type complex"/>
    <property type="evidence" value="ECO:0007669"/>
    <property type="project" value="EnsemblMetazoa"/>
</dbReference>
<protein>
    <submittedName>
        <fullName evidence="1">Uncharacterized protein</fullName>
    </submittedName>
</protein>
<dbReference type="Proteomes" id="UP000002282">
    <property type="component" value="Chromosome X"/>
</dbReference>
<accession>B4PY96</accession>
<dbReference type="GO" id="GO:0051726">
    <property type="term" value="P:regulation of cell cycle"/>
    <property type="evidence" value="ECO:0007669"/>
    <property type="project" value="EnsemblMetazoa"/>
</dbReference>
<keyword evidence="2" id="KW-1185">Reference proteome</keyword>
<dbReference type="EMBL" id="CM000162">
    <property type="protein sequence ID" value="EDX01958.2"/>
    <property type="molecule type" value="Genomic_DNA"/>
</dbReference>
<dbReference type="HOGENOM" id="CLU_1476640_0_0_1"/>
<dbReference type="GO" id="GO:0031262">
    <property type="term" value="C:Ndc80 complex"/>
    <property type="evidence" value="ECO:0007669"/>
    <property type="project" value="EnsemblMetazoa"/>
</dbReference>
<dbReference type="eggNOG" id="ENOG502TBIG">
    <property type="taxonomic scope" value="Eukaryota"/>
</dbReference>
<dbReference type="OrthoDB" id="7934209at2759"/>
<name>B4PY96_DROYA</name>
<gene>
    <name evidence="1" type="primary">Dyak\GE17291</name>
    <name evidence="1" type="synonym">dyak_GLEANR_18634</name>
    <name evidence="1" type="synonym">GE17291</name>
    <name evidence="1" type="ORF">Dyak_GE17291</name>
</gene>
<dbReference type="KEGG" id="dya:Dyak_GE17291"/>
<reference evidence="1 2" key="2">
    <citation type="journal article" date="2007" name="PLoS Biol.">
        <title>Principles of genome evolution in the Drosophila melanogaster species group.</title>
        <authorList>
            <person name="Ranz J.M."/>
            <person name="Maurin D."/>
            <person name="Chan Y.S."/>
            <person name="von Grotthuss M."/>
            <person name="Hillier L.W."/>
            <person name="Roote J."/>
            <person name="Ashburner M."/>
            <person name="Bergman C.M."/>
        </authorList>
    </citation>
    <scope>NUCLEOTIDE SEQUENCE [LARGE SCALE GENOMIC DNA]</scope>
    <source>
        <strain evidence="2">Tai18E2 / Tucson 14021-0261.01</strain>
    </source>
</reference>